<reference evidence="10 11" key="1">
    <citation type="submission" date="2020-01" db="EMBL/GenBank/DDBJ databases">
        <title>Genomes of bacteria type strains.</title>
        <authorList>
            <person name="Chen J."/>
            <person name="Zhu S."/>
            <person name="Chen J."/>
        </authorList>
    </citation>
    <scope>NUCLEOTIDE SEQUENCE [LARGE SCALE GENOMIC DNA]</scope>
    <source>
        <strain evidence="10 11">KCTC 52919</strain>
    </source>
</reference>
<evidence type="ECO:0000256" key="1">
    <source>
        <dbReference type="ARBA" id="ARBA00004141"/>
    </source>
</evidence>
<evidence type="ECO:0000256" key="7">
    <source>
        <dbReference type="SAM" id="MobiDB-lite"/>
    </source>
</evidence>
<dbReference type="Proteomes" id="UP000476332">
    <property type="component" value="Unassembled WGS sequence"/>
</dbReference>
<organism evidence="10 11">
    <name type="scientific">Aurantimonas aggregata</name>
    <dbReference type="NCBI Taxonomy" id="2047720"/>
    <lineage>
        <taxon>Bacteria</taxon>
        <taxon>Pseudomonadati</taxon>
        <taxon>Pseudomonadota</taxon>
        <taxon>Alphaproteobacteria</taxon>
        <taxon>Hyphomicrobiales</taxon>
        <taxon>Aurantimonadaceae</taxon>
        <taxon>Aurantimonas</taxon>
    </lineage>
</organism>
<evidence type="ECO:0000256" key="4">
    <source>
        <dbReference type="ARBA" id="ARBA00022692"/>
    </source>
</evidence>
<dbReference type="RefSeq" id="WP_163042604.1">
    <property type="nucleotide sequence ID" value="NZ_JAAAMJ010000001.1"/>
</dbReference>
<keyword evidence="3 10" id="KW-0808">Transferase</keyword>
<keyword evidence="11" id="KW-1185">Reference proteome</keyword>
<dbReference type="EMBL" id="JAAAMJ010000001">
    <property type="protein sequence ID" value="NDV85917.1"/>
    <property type="molecule type" value="Genomic_DNA"/>
</dbReference>
<dbReference type="InterPro" id="IPR001173">
    <property type="entry name" value="Glyco_trans_2-like"/>
</dbReference>
<dbReference type="AlphaFoldDB" id="A0A6L9MDU5"/>
<dbReference type="PANTHER" id="PTHR43867:SF2">
    <property type="entry name" value="CELLULOSE SYNTHASE CATALYTIC SUBUNIT A [UDP-FORMING]"/>
    <property type="match status" value="1"/>
</dbReference>
<keyword evidence="6 8" id="KW-0472">Membrane</keyword>
<dbReference type="InterPro" id="IPR050321">
    <property type="entry name" value="Glycosyltr_2/OpgH_subfam"/>
</dbReference>
<evidence type="ECO:0000256" key="6">
    <source>
        <dbReference type="ARBA" id="ARBA00023136"/>
    </source>
</evidence>
<keyword evidence="2" id="KW-0328">Glycosyltransferase</keyword>
<feature type="transmembrane region" description="Helical" evidence="8">
    <location>
        <begin position="525"/>
        <end position="546"/>
    </location>
</feature>
<dbReference type="InterPro" id="IPR029044">
    <property type="entry name" value="Nucleotide-diphossugar_trans"/>
</dbReference>
<accession>A0A6L9MDU5</accession>
<evidence type="ECO:0000256" key="8">
    <source>
        <dbReference type="SAM" id="Phobius"/>
    </source>
</evidence>
<keyword evidence="5 8" id="KW-1133">Transmembrane helix</keyword>
<feature type="compositionally biased region" description="Low complexity" evidence="7">
    <location>
        <begin position="37"/>
        <end position="46"/>
    </location>
</feature>
<gene>
    <name evidence="10" type="ORF">GTW51_04280</name>
</gene>
<evidence type="ECO:0000313" key="10">
    <source>
        <dbReference type="EMBL" id="NDV85917.1"/>
    </source>
</evidence>
<evidence type="ECO:0000259" key="9">
    <source>
        <dbReference type="Pfam" id="PF13632"/>
    </source>
</evidence>
<evidence type="ECO:0000256" key="5">
    <source>
        <dbReference type="ARBA" id="ARBA00022989"/>
    </source>
</evidence>
<evidence type="ECO:0000256" key="3">
    <source>
        <dbReference type="ARBA" id="ARBA00022679"/>
    </source>
</evidence>
<evidence type="ECO:0000313" key="11">
    <source>
        <dbReference type="Proteomes" id="UP000476332"/>
    </source>
</evidence>
<dbReference type="Pfam" id="PF13632">
    <property type="entry name" value="Glyco_trans_2_3"/>
    <property type="match status" value="1"/>
</dbReference>
<protein>
    <submittedName>
        <fullName evidence="10">Glycosyltransferase</fullName>
    </submittedName>
</protein>
<feature type="domain" description="Glycosyltransferase 2-like" evidence="9">
    <location>
        <begin position="361"/>
        <end position="545"/>
    </location>
</feature>
<dbReference type="GO" id="GO:0016020">
    <property type="term" value="C:membrane"/>
    <property type="evidence" value="ECO:0007669"/>
    <property type="project" value="UniProtKB-SubCell"/>
</dbReference>
<feature type="region of interest" description="Disordered" evidence="7">
    <location>
        <begin position="1"/>
        <end position="49"/>
    </location>
</feature>
<dbReference type="Gene3D" id="3.90.550.10">
    <property type="entry name" value="Spore Coat Polysaccharide Biosynthesis Protein SpsA, Chain A"/>
    <property type="match status" value="1"/>
</dbReference>
<proteinExistence type="predicted"/>
<sequence length="658" mass="71431">MRDDVSDHPALPGGPYVPPALLRNGARGRFLPPPRPAATGTAGGPASSDEAATILGIEPGVVAGARREAGRNGTDLAAELLAAGICDAESIAARIAARLGLSVESIGSGDRIIGVAASDRAALPRLVKTCDARLETKLFLLPRLDGLARLGALLAARPDFARRARVTTDRDVKAALAQQSERQRLRAARESLSATHPRQSARNVLEPAQAMVLTLTFCGLVAAMIHAQAATLAMVHLVAGLFFAAGLCLRLAAVLGRKGSTPRQSEPIEPKPLYSVLVALHRESGVADRLVDALSRLDWPVSRLEIKIVCEADDPDTIRVVEGAIGRRPQFEIVKVPPSEPRTKPKALNFALPLTAGEFLVLYDAEDVPHPGQLREAYARFRCGPPKLACLQAPLVVGNGGNNWLAGIFALEYAALFRRLLPWLGRHGLPMPLGGTSNHFVRAHLLDVGGWDSYNVTEDADLGMRLSRNGYGIETIDLPTMEHAPERLAVWFRQRTRWMKGWMQTYLVHMRQPLLLLRELGVRRFVTFQLLFVGMLASSVAHPLFLGLAGAGLARLVAQGPGSISLGVLLALDLFNAVGGYALFVVLSRQAIGGEEARNLVRYFPLVPVYWMMIAATTLRAFAQLVTDPHRWEKTPHDMAARARPHDARYRLDPRFET</sequence>
<evidence type="ECO:0000256" key="2">
    <source>
        <dbReference type="ARBA" id="ARBA00022676"/>
    </source>
</evidence>
<dbReference type="GO" id="GO:0016757">
    <property type="term" value="F:glycosyltransferase activity"/>
    <property type="evidence" value="ECO:0007669"/>
    <property type="project" value="UniProtKB-KW"/>
</dbReference>
<feature type="transmembrane region" description="Helical" evidence="8">
    <location>
        <begin position="566"/>
        <end position="588"/>
    </location>
</feature>
<dbReference type="PANTHER" id="PTHR43867">
    <property type="entry name" value="CELLULOSE SYNTHASE CATALYTIC SUBUNIT A [UDP-FORMING]"/>
    <property type="match status" value="1"/>
</dbReference>
<dbReference type="SUPFAM" id="SSF53448">
    <property type="entry name" value="Nucleotide-diphospho-sugar transferases"/>
    <property type="match status" value="1"/>
</dbReference>
<feature type="transmembrane region" description="Helical" evidence="8">
    <location>
        <begin position="600"/>
        <end position="623"/>
    </location>
</feature>
<feature type="transmembrane region" description="Helical" evidence="8">
    <location>
        <begin position="208"/>
        <end position="227"/>
    </location>
</feature>
<comment type="caution">
    <text evidence="10">The sequence shown here is derived from an EMBL/GenBank/DDBJ whole genome shotgun (WGS) entry which is preliminary data.</text>
</comment>
<comment type="subcellular location">
    <subcellularLocation>
        <location evidence="1">Membrane</location>
        <topology evidence="1">Multi-pass membrane protein</topology>
    </subcellularLocation>
</comment>
<feature type="transmembrane region" description="Helical" evidence="8">
    <location>
        <begin position="233"/>
        <end position="255"/>
    </location>
</feature>
<keyword evidence="4 8" id="KW-0812">Transmembrane</keyword>
<name>A0A6L9MDU5_9HYPH</name>